<evidence type="ECO:0000256" key="2">
    <source>
        <dbReference type="PROSITE-ProRule" id="PRU00267"/>
    </source>
</evidence>
<dbReference type="Pfam" id="PF00505">
    <property type="entry name" value="HMG_box"/>
    <property type="match status" value="1"/>
</dbReference>
<feature type="compositionally biased region" description="Basic and acidic residues" evidence="3">
    <location>
        <begin position="250"/>
        <end position="260"/>
    </location>
</feature>
<comment type="caution">
    <text evidence="5">The sequence shown here is derived from an EMBL/GenBank/DDBJ whole genome shotgun (WGS) entry which is preliminary data.</text>
</comment>
<feature type="region of interest" description="Disordered" evidence="3">
    <location>
        <begin position="78"/>
        <end position="107"/>
    </location>
</feature>
<keyword evidence="6" id="KW-1185">Reference proteome</keyword>
<evidence type="ECO:0000313" key="5">
    <source>
        <dbReference type="EMBL" id="KAL2868834.1"/>
    </source>
</evidence>
<proteinExistence type="predicted"/>
<keyword evidence="1 2" id="KW-0238">DNA-binding</keyword>
<feature type="domain" description="HMG box" evidence="4">
    <location>
        <begin position="105"/>
        <end position="174"/>
    </location>
</feature>
<sequence>MPKEDSKPRDGTVTVNIEEFTKTRDSVLASLAQLQSAAFELSRAYIHHTNTVLGQDTSNVDVATITNITASLRENGLLGTAGSVTGPGQDEKKKRKRAKPDPNAPKRALTPFFLYMHHNRQIISEELGPNAKRKEVADEGTRRWAEMPESQKEVWKKLYADNLAAYREKVKAYKAGLPFDKEDQDKSADQLQLDVEAAQASGEEEEEEDEEEEEEEEESSPEPVKEPTPPPRKRRRSEGKPSKDTSSPVAEKKGRQESPEKKKHQRKEKEDTRKSHGGDSKRSKKKRKSEVGDD</sequence>
<dbReference type="InterPro" id="IPR009071">
    <property type="entry name" value="HMG_box_dom"/>
</dbReference>
<feature type="compositionally biased region" description="Basic and acidic residues" evidence="3">
    <location>
        <begin position="267"/>
        <end position="281"/>
    </location>
</feature>
<dbReference type="PANTHER" id="PTHR48112">
    <property type="entry name" value="HIGH MOBILITY GROUP PROTEIN DSP1"/>
    <property type="match status" value="1"/>
</dbReference>
<dbReference type="SMART" id="SM00398">
    <property type="entry name" value="HMG"/>
    <property type="match status" value="1"/>
</dbReference>
<evidence type="ECO:0000259" key="4">
    <source>
        <dbReference type="PROSITE" id="PS50118"/>
    </source>
</evidence>
<evidence type="ECO:0000256" key="3">
    <source>
        <dbReference type="SAM" id="MobiDB-lite"/>
    </source>
</evidence>
<protein>
    <recommendedName>
        <fullName evidence="4">HMG box domain-containing protein</fullName>
    </recommendedName>
</protein>
<evidence type="ECO:0000256" key="1">
    <source>
        <dbReference type="ARBA" id="ARBA00023125"/>
    </source>
</evidence>
<reference evidence="5 6" key="1">
    <citation type="submission" date="2024-07" db="EMBL/GenBank/DDBJ databases">
        <title>Section-level genome sequencing and comparative genomics of Aspergillus sections Usti and Cavernicolus.</title>
        <authorList>
            <consortium name="Lawrence Berkeley National Laboratory"/>
            <person name="Nybo J.L."/>
            <person name="Vesth T.C."/>
            <person name="Theobald S."/>
            <person name="Frisvad J.C."/>
            <person name="Larsen T.O."/>
            <person name="Kjaerboelling I."/>
            <person name="Rothschild-Mancinelli K."/>
            <person name="Lyhne E.K."/>
            <person name="Kogle M.E."/>
            <person name="Barry K."/>
            <person name="Clum A."/>
            <person name="Na H."/>
            <person name="Ledsgaard L."/>
            <person name="Lin J."/>
            <person name="Lipzen A."/>
            <person name="Kuo A."/>
            <person name="Riley R."/>
            <person name="Mondo S."/>
            <person name="Labutti K."/>
            <person name="Haridas S."/>
            <person name="Pangalinan J."/>
            <person name="Salamov A.A."/>
            <person name="Simmons B.A."/>
            <person name="Magnuson J.K."/>
            <person name="Chen J."/>
            <person name="Drula E."/>
            <person name="Henrissat B."/>
            <person name="Wiebenga A."/>
            <person name="Lubbers R.J."/>
            <person name="Gomes A.C."/>
            <person name="Macurrencykelacurrency M.R."/>
            <person name="Stajich J."/>
            <person name="Grigoriev I.V."/>
            <person name="Mortensen U.H."/>
            <person name="De Vries R.P."/>
            <person name="Baker S.E."/>
            <person name="Andersen M.R."/>
        </authorList>
    </citation>
    <scope>NUCLEOTIDE SEQUENCE [LARGE SCALE GENOMIC DNA]</scope>
    <source>
        <strain evidence="5 6">CBS 449.75</strain>
    </source>
</reference>
<dbReference type="InterPro" id="IPR036910">
    <property type="entry name" value="HMG_box_dom_sf"/>
</dbReference>
<dbReference type="PROSITE" id="PS50118">
    <property type="entry name" value="HMG_BOX_2"/>
    <property type="match status" value="1"/>
</dbReference>
<organism evidence="5 6">
    <name type="scientific">Aspergillus lucknowensis</name>
    <dbReference type="NCBI Taxonomy" id="176173"/>
    <lineage>
        <taxon>Eukaryota</taxon>
        <taxon>Fungi</taxon>
        <taxon>Dikarya</taxon>
        <taxon>Ascomycota</taxon>
        <taxon>Pezizomycotina</taxon>
        <taxon>Eurotiomycetes</taxon>
        <taxon>Eurotiomycetidae</taxon>
        <taxon>Eurotiales</taxon>
        <taxon>Aspergillaceae</taxon>
        <taxon>Aspergillus</taxon>
        <taxon>Aspergillus subgen. Nidulantes</taxon>
    </lineage>
</organism>
<name>A0ABR4LWB3_9EURO</name>
<feature type="DNA-binding region" description="HMG box" evidence="2">
    <location>
        <begin position="105"/>
        <end position="174"/>
    </location>
</feature>
<dbReference type="Proteomes" id="UP001610432">
    <property type="component" value="Unassembled WGS sequence"/>
</dbReference>
<dbReference type="Gene3D" id="1.10.30.10">
    <property type="entry name" value="High mobility group box domain"/>
    <property type="match status" value="1"/>
</dbReference>
<gene>
    <name evidence="5" type="ORF">BJX67DRAFT_349332</name>
</gene>
<dbReference type="SUPFAM" id="SSF47095">
    <property type="entry name" value="HMG-box"/>
    <property type="match status" value="1"/>
</dbReference>
<dbReference type="GeneID" id="98143809"/>
<evidence type="ECO:0000313" key="6">
    <source>
        <dbReference type="Proteomes" id="UP001610432"/>
    </source>
</evidence>
<dbReference type="InterPro" id="IPR050342">
    <property type="entry name" value="HMGB"/>
</dbReference>
<dbReference type="PANTHER" id="PTHR48112:SF5">
    <property type="entry name" value="BOX PROTEIN, PUTATIVE (AFU_ORTHOLOGUE AFUA_1G04550)-RELATED"/>
    <property type="match status" value="1"/>
</dbReference>
<feature type="compositionally biased region" description="Acidic residues" evidence="3">
    <location>
        <begin position="202"/>
        <end position="220"/>
    </location>
</feature>
<accession>A0ABR4LWB3</accession>
<dbReference type="EMBL" id="JBFXLQ010000012">
    <property type="protein sequence ID" value="KAL2868834.1"/>
    <property type="molecule type" value="Genomic_DNA"/>
</dbReference>
<dbReference type="RefSeq" id="XP_070887813.1">
    <property type="nucleotide sequence ID" value="XM_071028737.1"/>
</dbReference>
<keyword evidence="2" id="KW-0539">Nucleus</keyword>
<feature type="region of interest" description="Disordered" evidence="3">
    <location>
        <begin position="181"/>
        <end position="294"/>
    </location>
</feature>